<proteinExistence type="predicted"/>
<evidence type="ECO:0000313" key="2">
    <source>
        <dbReference type="EMBL" id="KYM82307.1"/>
    </source>
</evidence>
<evidence type="ECO:0000313" key="3">
    <source>
        <dbReference type="Proteomes" id="UP000078540"/>
    </source>
</evidence>
<evidence type="ECO:0000256" key="1">
    <source>
        <dbReference type="SAM" id="SignalP"/>
    </source>
</evidence>
<reference evidence="2 3" key="1">
    <citation type="submission" date="2015-09" db="EMBL/GenBank/DDBJ databases">
        <title>Atta colombica WGS genome.</title>
        <authorList>
            <person name="Nygaard S."/>
            <person name="Hu H."/>
            <person name="Boomsma J."/>
            <person name="Zhang G."/>
        </authorList>
    </citation>
    <scope>NUCLEOTIDE SEQUENCE [LARGE SCALE GENOMIC DNA]</scope>
    <source>
        <strain evidence="2">Treedump-2</strain>
        <tissue evidence="2">Whole body</tissue>
    </source>
</reference>
<dbReference type="AlphaFoldDB" id="A0A195BDM4"/>
<sequence>MVMVMVMILMLLMVVMGSRWIDGRVILHEVQVEGGDVLPTALWQQTGTKSPLADHVNSFISTRPDAAAAKITFCFHNGFDVGHLIDVIGEKGRPRATSMSMLKRYQNQSIICNNGFLKTTFHKLPPGGHVVPPRRNGGSCSGGFGPHYELRGRGNHDDSDFGWVIISSPPKLCHQNYPIITVHLTPAAQRHRYYRLFAIQIGKNLQQDFAVGPDGFLTRVVHNEKEGNIALQDISYDIQSFLKWRCQNSVSLSPRFDVGYIIRRSEYALSGFERKER</sequence>
<gene>
    <name evidence="2" type="ORF">ALC53_07310</name>
</gene>
<accession>A0A195BDM4</accession>
<protein>
    <submittedName>
        <fullName evidence="2">Uncharacterized protein</fullName>
    </submittedName>
</protein>
<organism evidence="2 3">
    <name type="scientific">Atta colombica</name>
    <dbReference type="NCBI Taxonomy" id="520822"/>
    <lineage>
        <taxon>Eukaryota</taxon>
        <taxon>Metazoa</taxon>
        <taxon>Ecdysozoa</taxon>
        <taxon>Arthropoda</taxon>
        <taxon>Hexapoda</taxon>
        <taxon>Insecta</taxon>
        <taxon>Pterygota</taxon>
        <taxon>Neoptera</taxon>
        <taxon>Endopterygota</taxon>
        <taxon>Hymenoptera</taxon>
        <taxon>Apocrita</taxon>
        <taxon>Aculeata</taxon>
        <taxon>Formicoidea</taxon>
        <taxon>Formicidae</taxon>
        <taxon>Myrmicinae</taxon>
        <taxon>Atta</taxon>
    </lineage>
</organism>
<feature type="chain" id="PRO_5008269414" evidence="1">
    <location>
        <begin position="18"/>
        <end position="277"/>
    </location>
</feature>
<keyword evidence="1" id="KW-0732">Signal</keyword>
<dbReference type="Proteomes" id="UP000078540">
    <property type="component" value="Unassembled WGS sequence"/>
</dbReference>
<keyword evidence="3" id="KW-1185">Reference proteome</keyword>
<name>A0A195BDM4_9HYME</name>
<dbReference type="EMBL" id="KQ976514">
    <property type="protein sequence ID" value="KYM82307.1"/>
    <property type="molecule type" value="Genomic_DNA"/>
</dbReference>
<feature type="signal peptide" evidence="1">
    <location>
        <begin position="1"/>
        <end position="17"/>
    </location>
</feature>